<protein>
    <submittedName>
        <fullName evidence="2">Uncharacterized protein</fullName>
    </submittedName>
</protein>
<keyword evidence="1" id="KW-1133">Transmembrane helix</keyword>
<reference evidence="3" key="2">
    <citation type="journal article" date="2017" name="Nat. Plants">
        <title>The Aegilops tauschii genome reveals multiple impacts of transposons.</title>
        <authorList>
            <person name="Zhao G."/>
            <person name="Zou C."/>
            <person name="Li K."/>
            <person name="Wang K."/>
            <person name="Li T."/>
            <person name="Gao L."/>
            <person name="Zhang X."/>
            <person name="Wang H."/>
            <person name="Yang Z."/>
            <person name="Liu X."/>
            <person name="Jiang W."/>
            <person name="Mao L."/>
            <person name="Kong X."/>
            <person name="Jiao Y."/>
            <person name="Jia J."/>
        </authorList>
    </citation>
    <scope>NUCLEOTIDE SEQUENCE [LARGE SCALE GENOMIC DNA]</scope>
    <source>
        <strain evidence="3">cv. AL8/78</strain>
    </source>
</reference>
<evidence type="ECO:0000313" key="2">
    <source>
        <dbReference type="EnsemblPlants" id="AET7Gv20713500.2"/>
    </source>
</evidence>
<reference evidence="3" key="1">
    <citation type="journal article" date="2014" name="Science">
        <title>Ancient hybridizations among the ancestral genomes of bread wheat.</title>
        <authorList>
            <consortium name="International Wheat Genome Sequencing Consortium,"/>
            <person name="Marcussen T."/>
            <person name="Sandve S.R."/>
            <person name="Heier L."/>
            <person name="Spannagl M."/>
            <person name="Pfeifer M."/>
            <person name="Jakobsen K.S."/>
            <person name="Wulff B.B."/>
            <person name="Steuernagel B."/>
            <person name="Mayer K.F."/>
            <person name="Olsen O.A."/>
        </authorList>
    </citation>
    <scope>NUCLEOTIDE SEQUENCE [LARGE SCALE GENOMIC DNA]</scope>
    <source>
        <strain evidence="3">cv. AL8/78</strain>
    </source>
</reference>
<dbReference type="Proteomes" id="UP000015105">
    <property type="component" value="Chromosome 7D"/>
</dbReference>
<name>A0A453RUS0_AEGTS</name>
<evidence type="ECO:0000313" key="3">
    <source>
        <dbReference type="Proteomes" id="UP000015105"/>
    </source>
</evidence>
<proteinExistence type="predicted"/>
<reference evidence="2" key="3">
    <citation type="journal article" date="2017" name="Nature">
        <title>Genome sequence of the progenitor of the wheat D genome Aegilops tauschii.</title>
        <authorList>
            <person name="Luo M.C."/>
            <person name="Gu Y.Q."/>
            <person name="Puiu D."/>
            <person name="Wang H."/>
            <person name="Twardziok S.O."/>
            <person name="Deal K.R."/>
            <person name="Huo N."/>
            <person name="Zhu T."/>
            <person name="Wang L."/>
            <person name="Wang Y."/>
            <person name="McGuire P.E."/>
            <person name="Liu S."/>
            <person name="Long H."/>
            <person name="Ramasamy R.K."/>
            <person name="Rodriguez J.C."/>
            <person name="Van S.L."/>
            <person name="Yuan L."/>
            <person name="Wang Z."/>
            <person name="Xia Z."/>
            <person name="Xiao L."/>
            <person name="Anderson O.D."/>
            <person name="Ouyang S."/>
            <person name="Liang Y."/>
            <person name="Zimin A.V."/>
            <person name="Pertea G."/>
            <person name="Qi P."/>
            <person name="Bennetzen J.L."/>
            <person name="Dai X."/>
            <person name="Dawson M.W."/>
            <person name="Muller H.G."/>
            <person name="Kugler K."/>
            <person name="Rivarola-Duarte L."/>
            <person name="Spannagl M."/>
            <person name="Mayer K.F.X."/>
            <person name="Lu F.H."/>
            <person name="Bevan M.W."/>
            <person name="Leroy P."/>
            <person name="Li P."/>
            <person name="You F.M."/>
            <person name="Sun Q."/>
            <person name="Liu Z."/>
            <person name="Lyons E."/>
            <person name="Wicker T."/>
            <person name="Salzberg S.L."/>
            <person name="Devos K.M."/>
            <person name="Dvorak J."/>
        </authorList>
    </citation>
    <scope>NUCLEOTIDE SEQUENCE [LARGE SCALE GENOMIC DNA]</scope>
    <source>
        <strain evidence="2">cv. AL8/78</strain>
    </source>
</reference>
<reference evidence="2" key="4">
    <citation type="submission" date="2019-03" db="UniProtKB">
        <authorList>
            <consortium name="EnsemblPlants"/>
        </authorList>
    </citation>
    <scope>IDENTIFICATION</scope>
</reference>
<dbReference type="Gene3D" id="1.20.120.1770">
    <property type="match status" value="1"/>
</dbReference>
<keyword evidence="1" id="KW-0472">Membrane</keyword>
<organism evidence="2 3">
    <name type="scientific">Aegilops tauschii subsp. strangulata</name>
    <name type="common">Goatgrass</name>
    <dbReference type="NCBI Taxonomy" id="200361"/>
    <lineage>
        <taxon>Eukaryota</taxon>
        <taxon>Viridiplantae</taxon>
        <taxon>Streptophyta</taxon>
        <taxon>Embryophyta</taxon>
        <taxon>Tracheophyta</taxon>
        <taxon>Spermatophyta</taxon>
        <taxon>Magnoliopsida</taxon>
        <taxon>Liliopsida</taxon>
        <taxon>Poales</taxon>
        <taxon>Poaceae</taxon>
        <taxon>BOP clade</taxon>
        <taxon>Pooideae</taxon>
        <taxon>Triticodae</taxon>
        <taxon>Triticeae</taxon>
        <taxon>Triticinae</taxon>
        <taxon>Aegilops</taxon>
    </lineage>
</organism>
<dbReference type="AlphaFoldDB" id="A0A453RUS0"/>
<keyword evidence="3" id="KW-1185">Reference proteome</keyword>
<accession>A0A453RUS0</accession>
<reference evidence="2" key="5">
    <citation type="journal article" date="2021" name="G3 (Bethesda)">
        <title>Aegilops tauschii genome assembly Aet v5.0 features greater sequence contiguity and improved annotation.</title>
        <authorList>
            <person name="Wang L."/>
            <person name="Zhu T."/>
            <person name="Rodriguez J.C."/>
            <person name="Deal K.R."/>
            <person name="Dubcovsky J."/>
            <person name="McGuire P.E."/>
            <person name="Lux T."/>
            <person name="Spannagl M."/>
            <person name="Mayer K.F.X."/>
            <person name="Baldrich P."/>
            <person name="Meyers B.C."/>
            <person name="Huo N."/>
            <person name="Gu Y.Q."/>
            <person name="Zhou H."/>
            <person name="Devos K.M."/>
            <person name="Bennetzen J.L."/>
            <person name="Unver T."/>
            <person name="Budak H."/>
            <person name="Gulick P.J."/>
            <person name="Galiba G."/>
            <person name="Kalapos B."/>
            <person name="Nelson D.R."/>
            <person name="Li P."/>
            <person name="You F.M."/>
            <person name="Luo M.C."/>
            <person name="Dvorak J."/>
        </authorList>
    </citation>
    <scope>NUCLEOTIDE SEQUENCE [LARGE SCALE GENOMIC DNA]</scope>
    <source>
        <strain evidence="2">cv. AL8/78</strain>
    </source>
</reference>
<sequence>MAAVPAVRFPLFGLVRLLGVTAAAVILVWAVHFRGGMALSAEKDKLLIFNVIKKKHLLFPFYSVAYLVSDHGSPVDLAAA</sequence>
<dbReference type="EnsemblPlants" id="AET7Gv20713500.2">
    <property type="protein sequence ID" value="AET7Gv20713500.2"/>
    <property type="gene ID" value="AET7Gv20713500"/>
</dbReference>
<feature type="transmembrane region" description="Helical" evidence="1">
    <location>
        <begin position="12"/>
        <end position="33"/>
    </location>
</feature>
<dbReference type="Gramene" id="AET7Gv20713500.2">
    <property type="protein sequence ID" value="AET7Gv20713500.2"/>
    <property type="gene ID" value="AET7Gv20713500"/>
</dbReference>
<keyword evidence="1" id="KW-0812">Transmembrane</keyword>
<evidence type="ECO:0000256" key="1">
    <source>
        <dbReference type="SAM" id="Phobius"/>
    </source>
</evidence>